<dbReference type="Gene3D" id="1.10.10.10">
    <property type="entry name" value="Winged helix-like DNA-binding domain superfamily/Winged helix DNA-binding domain"/>
    <property type="match status" value="1"/>
</dbReference>
<dbReference type="Pfam" id="PF00126">
    <property type="entry name" value="HTH_1"/>
    <property type="match status" value="1"/>
</dbReference>
<keyword evidence="3" id="KW-0238">DNA-binding</keyword>
<reference evidence="6 9" key="3">
    <citation type="journal article" date="2017" name="Int. J. Syst. Evol. Microbiol.">
        <title>Adaptation of Surface-Associated Bacteria to the Open Ocean: A Genomically Distinct Subpopulation of Phaeobacter gallaeciensis Colonizes Pacific Mesozooplankton.</title>
        <authorList>
            <person name="Freese H.M."/>
            <person name="Methner A."/>
            <person name="Overmann J."/>
        </authorList>
    </citation>
    <scope>NUCLEOTIDE SEQUENCE [LARGE SCALE GENOMIC DNA]</scope>
    <source>
        <strain evidence="6 9">P66</strain>
    </source>
</reference>
<evidence type="ECO:0000313" key="7">
    <source>
        <dbReference type="EMBL" id="AUQ99899.1"/>
    </source>
</evidence>
<accession>A0A2I7HZP9</accession>
<dbReference type="RefSeq" id="WP_102859033.1">
    <property type="nucleotide sequence ID" value="NZ_CANLFJ010000005.1"/>
</dbReference>
<evidence type="ECO:0000313" key="8">
    <source>
        <dbReference type="Proteomes" id="UP000236447"/>
    </source>
</evidence>
<protein>
    <submittedName>
        <fullName evidence="6 7">Transcriptional regulator</fullName>
    </submittedName>
</protein>
<proteinExistence type="inferred from homology"/>
<dbReference type="AlphaFoldDB" id="A0A2I7HZP9"/>
<evidence type="ECO:0000259" key="5">
    <source>
        <dbReference type="PROSITE" id="PS50931"/>
    </source>
</evidence>
<dbReference type="SUPFAM" id="SSF53850">
    <property type="entry name" value="Periplasmic binding protein-like II"/>
    <property type="match status" value="1"/>
</dbReference>
<dbReference type="InterPro" id="IPR036390">
    <property type="entry name" value="WH_DNA-bd_sf"/>
</dbReference>
<dbReference type="Gene3D" id="3.40.190.290">
    <property type="match status" value="1"/>
</dbReference>
<keyword evidence="9" id="KW-1185">Reference proteome</keyword>
<comment type="similarity">
    <text evidence="1">Belongs to the LysR transcriptional regulatory family.</text>
</comment>
<evidence type="ECO:0000256" key="2">
    <source>
        <dbReference type="ARBA" id="ARBA00023015"/>
    </source>
</evidence>
<evidence type="ECO:0000256" key="3">
    <source>
        <dbReference type="ARBA" id="ARBA00023125"/>
    </source>
</evidence>
<dbReference type="SUPFAM" id="SSF46785">
    <property type="entry name" value="Winged helix' DNA-binding domain"/>
    <property type="match status" value="1"/>
</dbReference>
<dbReference type="InterPro" id="IPR005119">
    <property type="entry name" value="LysR_subst-bd"/>
</dbReference>
<dbReference type="Pfam" id="PF03466">
    <property type="entry name" value="LysR_substrate"/>
    <property type="match status" value="1"/>
</dbReference>
<feature type="domain" description="HTH lysR-type" evidence="5">
    <location>
        <begin position="1"/>
        <end position="62"/>
    </location>
</feature>
<name>A0A2I7HZP9_9RHOB</name>
<reference evidence="7 8" key="1">
    <citation type="journal article" date="2017" name="Front. Microbiol.">
        <title>Phaeobacter piscinae sp. nov., a species of the Roseobacter group and potential aquaculture probiont.</title>
        <authorList>
            <person name="Sonnenschein E.C."/>
            <person name="Phippen C.B.W."/>
            <person name="Nielsen K.F."/>
            <person name="Mateiu R.V."/>
            <person name="Melchiorsen J."/>
            <person name="Gram L."/>
            <person name="Overmann J."/>
            <person name="Freese H.M."/>
        </authorList>
    </citation>
    <scope>NUCLEOTIDE SEQUENCE [LARGE SCALE GENOMIC DNA]</scope>
    <source>
        <strain evidence="7 8">P88</strain>
    </source>
</reference>
<dbReference type="Proteomes" id="UP000236536">
    <property type="component" value="Chromosome"/>
</dbReference>
<evidence type="ECO:0000256" key="1">
    <source>
        <dbReference type="ARBA" id="ARBA00009437"/>
    </source>
</evidence>
<evidence type="ECO:0000313" key="9">
    <source>
        <dbReference type="Proteomes" id="UP000236536"/>
    </source>
</evidence>
<evidence type="ECO:0000256" key="4">
    <source>
        <dbReference type="ARBA" id="ARBA00023163"/>
    </source>
</evidence>
<dbReference type="GeneID" id="57289245"/>
<dbReference type="GO" id="GO:0003700">
    <property type="term" value="F:DNA-binding transcription factor activity"/>
    <property type="evidence" value="ECO:0007669"/>
    <property type="project" value="InterPro"/>
</dbReference>
<sequence>MSIRINDRMIEAFRAVVTVGTATAAAEIMNTSQSSISRSILRLEEITKVRLFDRVKGRLHLTQEGQVLYEEVESSYVGLERIQQTATALRLKQKGHVGIVCAPVLSYGFISDAVALFCEEFPEVSVSVETRRSNIIAEMMSAQRFDLALAEYSSDPPGVATEIFAEPDLVCIFPKGHRFENIETLSLKDLADEPLIVFPPHDAHRKRMDDAFAEIGIDPFVRVETPMSTTVASMVAKGVGVAVVSVFTAKSFPKDHQIGVRPMTGAGKFTVKLWRPLHRPTSTIVDSFLSHLFNCRDKYIQSGPAP</sequence>
<dbReference type="InterPro" id="IPR036388">
    <property type="entry name" value="WH-like_DNA-bd_sf"/>
</dbReference>
<dbReference type="PROSITE" id="PS50931">
    <property type="entry name" value="HTH_LYSR"/>
    <property type="match status" value="1"/>
</dbReference>
<gene>
    <name evidence="6" type="ORF">PhaeoP66_00794</name>
    <name evidence="7" type="ORF">PhaeoP88_02544</name>
</gene>
<dbReference type="GO" id="GO:0010628">
    <property type="term" value="P:positive regulation of gene expression"/>
    <property type="evidence" value="ECO:0007669"/>
    <property type="project" value="TreeGrafter"/>
</dbReference>
<keyword evidence="2" id="KW-0805">Transcription regulation</keyword>
<dbReference type="PANTHER" id="PTHR30427">
    <property type="entry name" value="TRANSCRIPTIONAL ACTIVATOR PROTEIN LYSR"/>
    <property type="match status" value="1"/>
</dbReference>
<reference evidence="8 9" key="2">
    <citation type="journal article" date="2017" name="Genome Biol. Evol.">
        <title>Trajectories and Drivers of Genome Evolution in Surface-Associated Marine Phaeobacter.</title>
        <authorList>
            <person name="Freese H.M."/>
            <person name="Sikorski J."/>
            <person name="Bunk B."/>
            <person name="Scheuner C."/>
            <person name="Meier-Kolthoff J.P."/>
            <person name="Sproer C."/>
            <person name="Gram L."/>
            <person name="Overmann J."/>
        </authorList>
    </citation>
    <scope>NUCLEOTIDE SEQUENCE [LARGE SCALE GENOMIC DNA]</scope>
    <source>
        <strain evidence="6 9">P66</strain>
        <strain evidence="7 8">P88</strain>
    </source>
</reference>
<dbReference type="GO" id="GO:0009089">
    <property type="term" value="P:lysine biosynthetic process via diaminopimelate"/>
    <property type="evidence" value="ECO:0007669"/>
    <property type="project" value="TreeGrafter"/>
</dbReference>
<dbReference type="PANTHER" id="PTHR30427:SF1">
    <property type="entry name" value="TRANSCRIPTIONAL ACTIVATOR PROTEIN LYSR"/>
    <property type="match status" value="1"/>
</dbReference>
<dbReference type="EMBL" id="CP010705">
    <property type="protein sequence ID" value="AUQ93598.1"/>
    <property type="molecule type" value="Genomic_DNA"/>
</dbReference>
<dbReference type="GO" id="GO:0043565">
    <property type="term" value="F:sequence-specific DNA binding"/>
    <property type="evidence" value="ECO:0007669"/>
    <property type="project" value="TreeGrafter"/>
</dbReference>
<dbReference type="EMBL" id="CP010725">
    <property type="protein sequence ID" value="AUQ99899.1"/>
    <property type="molecule type" value="Genomic_DNA"/>
</dbReference>
<organism evidence="7 8">
    <name type="scientific">Phaeobacter inhibens</name>
    <dbReference type="NCBI Taxonomy" id="221822"/>
    <lineage>
        <taxon>Bacteria</taxon>
        <taxon>Pseudomonadati</taxon>
        <taxon>Pseudomonadota</taxon>
        <taxon>Alphaproteobacteria</taxon>
        <taxon>Rhodobacterales</taxon>
        <taxon>Roseobacteraceae</taxon>
        <taxon>Phaeobacter</taxon>
    </lineage>
</organism>
<dbReference type="InterPro" id="IPR000847">
    <property type="entry name" value="LysR_HTH_N"/>
</dbReference>
<dbReference type="Proteomes" id="UP000236447">
    <property type="component" value="Chromosome"/>
</dbReference>
<evidence type="ECO:0000313" key="6">
    <source>
        <dbReference type="EMBL" id="AUQ93598.1"/>
    </source>
</evidence>
<keyword evidence="4" id="KW-0804">Transcription</keyword>